<protein>
    <submittedName>
        <fullName evidence="7">Ion transporter superfamily protein YfcC</fullName>
    </submittedName>
</protein>
<comment type="caution">
    <text evidence="7">The sequence shown here is derived from an EMBL/GenBank/DDBJ whole genome shotgun (WGS) entry which is preliminary data.</text>
</comment>
<name>A0ABS4F2A6_9CLOT</name>
<evidence type="ECO:0000313" key="7">
    <source>
        <dbReference type="EMBL" id="MBP1890364.1"/>
    </source>
</evidence>
<feature type="transmembrane region" description="Helical" evidence="6">
    <location>
        <begin position="317"/>
        <end position="337"/>
    </location>
</feature>
<feature type="transmembrane region" description="Helical" evidence="6">
    <location>
        <begin position="12"/>
        <end position="30"/>
    </location>
</feature>
<feature type="transmembrane region" description="Helical" evidence="6">
    <location>
        <begin position="387"/>
        <end position="410"/>
    </location>
</feature>
<feature type="transmembrane region" description="Helical" evidence="6">
    <location>
        <begin position="476"/>
        <end position="495"/>
    </location>
</feature>
<evidence type="ECO:0000256" key="4">
    <source>
        <dbReference type="ARBA" id="ARBA00022989"/>
    </source>
</evidence>
<feature type="transmembrane region" description="Helical" evidence="6">
    <location>
        <begin position="451"/>
        <end position="470"/>
    </location>
</feature>
<dbReference type="EMBL" id="JAGGJZ010000006">
    <property type="protein sequence ID" value="MBP1890364.1"/>
    <property type="molecule type" value="Genomic_DNA"/>
</dbReference>
<feature type="transmembrane region" description="Helical" evidence="6">
    <location>
        <begin position="143"/>
        <end position="167"/>
    </location>
</feature>
<gene>
    <name evidence="7" type="ORF">J2Z53_001959</name>
</gene>
<keyword evidence="5 6" id="KW-0472">Membrane</keyword>
<sequence length="498" mass="54229">MEQKKKIKMPNTYTLLFLIIVVIAILTWIIPGGKYQTTSNGKVIAGTYEVIKSNPQGIWDVFMAPINGLLGTKITPGAIDVSFFILMFGGFLGVVSKTGAINSGLGVITEKNKDNETKIIAILMILCAIGGTVHGLGEETIAYLIIILPVMLAMGLDSMVAVSIVLIGSQVGCLASIVNPFATGIASQILGITPGEGIVWRIVMFVVLVGISILYVVNYAKKIKKDEKKSYQFYRYKEDLNEFPLNVGEEIIITPKQKKVLIVVTLTFVIMIISLIPWSDLNPNWTFFINLNNWLIGIPFIGKLLGTSMVPLGKWYFREITMLMLFMSIIVGFVYKIDSDELIKLIIKGSSDLLGVAFIVAVARGIQVVMNDGHITATILHFGEMHLSGLSAPAFSILSFIFYIPMSLLIPSSSGLAAATMGIMGPLGSFSHVPSSLLVTSFQSASGFANIFVPTSVIVMGNLAVAHIKYGTWLKFVWKLLAILFIACCIILWLASII</sequence>
<feature type="transmembrane region" description="Helical" evidence="6">
    <location>
        <begin position="119"/>
        <end position="137"/>
    </location>
</feature>
<organism evidence="7 8">
    <name type="scientific">Clostridium moniliforme</name>
    <dbReference type="NCBI Taxonomy" id="39489"/>
    <lineage>
        <taxon>Bacteria</taxon>
        <taxon>Bacillati</taxon>
        <taxon>Bacillota</taxon>
        <taxon>Clostridia</taxon>
        <taxon>Eubacteriales</taxon>
        <taxon>Clostridiaceae</taxon>
        <taxon>Clostridium</taxon>
    </lineage>
</organism>
<feature type="transmembrane region" description="Helical" evidence="6">
    <location>
        <begin position="174"/>
        <end position="192"/>
    </location>
</feature>
<dbReference type="Proteomes" id="UP000783390">
    <property type="component" value="Unassembled WGS sequence"/>
</dbReference>
<evidence type="ECO:0000256" key="5">
    <source>
        <dbReference type="ARBA" id="ARBA00023136"/>
    </source>
</evidence>
<accession>A0ABS4F2A6</accession>
<dbReference type="PANTHER" id="PTHR43652">
    <property type="entry name" value="BASIC AMINO ACID ANTIPORTER YFCC-RELATED"/>
    <property type="match status" value="1"/>
</dbReference>
<evidence type="ECO:0000256" key="3">
    <source>
        <dbReference type="ARBA" id="ARBA00022692"/>
    </source>
</evidence>
<evidence type="ECO:0000256" key="2">
    <source>
        <dbReference type="ARBA" id="ARBA00022475"/>
    </source>
</evidence>
<keyword evidence="4 6" id="KW-1133">Transmembrane helix</keyword>
<comment type="subcellular location">
    <subcellularLocation>
        <location evidence="1">Cell membrane</location>
        <topology evidence="1">Multi-pass membrane protein</topology>
    </subcellularLocation>
</comment>
<keyword evidence="3 6" id="KW-0812">Transmembrane</keyword>
<feature type="transmembrane region" description="Helical" evidence="6">
    <location>
        <begin position="198"/>
        <end position="220"/>
    </location>
</feature>
<feature type="transmembrane region" description="Helical" evidence="6">
    <location>
        <begin position="343"/>
        <end position="366"/>
    </location>
</feature>
<keyword evidence="8" id="KW-1185">Reference proteome</keyword>
<dbReference type="InterPro" id="IPR018385">
    <property type="entry name" value="C4_dicarb_anaerob_car-like"/>
</dbReference>
<evidence type="ECO:0000256" key="1">
    <source>
        <dbReference type="ARBA" id="ARBA00004651"/>
    </source>
</evidence>
<dbReference type="RefSeq" id="WP_209797284.1">
    <property type="nucleotide sequence ID" value="NZ_JAGGJZ010000006.1"/>
</dbReference>
<dbReference type="Pfam" id="PF03606">
    <property type="entry name" value="DcuC"/>
    <property type="match status" value="1"/>
</dbReference>
<reference evidence="7 8" key="1">
    <citation type="submission" date="2021-03" db="EMBL/GenBank/DDBJ databases">
        <title>Genomic Encyclopedia of Type Strains, Phase IV (KMG-IV): sequencing the most valuable type-strain genomes for metagenomic binning, comparative biology and taxonomic classification.</title>
        <authorList>
            <person name="Goeker M."/>
        </authorList>
    </citation>
    <scope>NUCLEOTIDE SEQUENCE [LARGE SCALE GENOMIC DNA]</scope>
    <source>
        <strain evidence="7 8">DSM 3984</strain>
    </source>
</reference>
<feature type="transmembrane region" description="Helical" evidence="6">
    <location>
        <begin position="83"/>
        <end position="107"/>
    </location>
</feature>
<evidence type="ECO:0000256" key="6">
    <source>
        <dbReference type="SAM" id="Phobius"/>
    </source>
</evidence>
<feature type="transmembrane region" description="Helical" evidence="6">
    <location>
        <begin position="260"/>
        <end position="279"/>
    </location>
</feature>
<dbReference type="InterPro" id="IPR051679">
    <property type="entry name" value="DASS-Related_Transporters"/>
</dbReference>
<evidence type="ECO:0000313" key="8">
    <source>
        <dbReference type="Proteomes" id="UP000783390"/>
    </source>
</evidence>
<keyword evidence="2" id="KW-1003">Cell membrane</keyword>
<feature type="transmembrane region" description="Helical" evidence="6">
    <location>
        <begin position="416"/>
        <end position="439"/>
    </location>
</feature>
<proteinExistence type="predicted"/>
<dbReference type="PANTHER" id="PTHR43652:SF6">
    <property type="entry name" value="ARGININE REPRESSOR"/>
    <property type="match status" value="1"/>
</dbReference>